<reference evidence="1 2" key="1">
    <citation type="submission" date="2019-09" db="EMBL/GenBank/DDBJ databases">
        <authorList>
            <person name="Chandra G."/>
            <person name="Truman W A."/>
        </authorList>
    </citation>
    <scope>NUCLEOTIDE SEQUENCE [LARGE SCALE GENOMIC DNA]</scope>
    <source>
        <strain evidence="1">PS685</strain>
    </source>
</reference>
<protein>
    <recommendedName>
        <fullName evidence="3">Phenylacetate-coenzyme A ligase</fullName>
    </recommendedName>
</protein>
<organism evidence="1 2">
    <name type="scientific">Pseudomonas fluorescens</name>
    <dbReference type="NCBI Taxonomy" id="294"/>
    <lineage>
        <taxon>Bacteria</taxon>
        <taxon>Pseudomonadati</taxon>
        <taxon>Pseudomonadota</taxon>
        <taxon>Gammaproteobacteria</taxon>
        <taxon>Pseudomonadales</taxon>
        <taxon>Pseudomonadaceae</taxon>
        <taxon>Pseudomonas</taxon>
    </lineage>
</organism>
<proteinExistence type="predicted"/>
<dbReference type="InterPro" id="IPR042099">
    <property type="entry name" value="ANL_N_sf"/>
</dbReference>
<gene>
    <name evidence="1" type="ORF">PS685_01962</name>
</gene>
<name>A0A5E6YNN9_PSEFL</name>
<evidence type="ECO:0000313" key="1">
    <source>
        <dbReference type="EMBL" id="VVN55692.1"/>
    </source>
</evidence>
<evidence type="ECO:0000313" key="2">
    <source>
        <dbReference type="Proteomes" id="UP000326437"/>
    </source>
</evidence>
<dbReference type="Gene3D" id="3.40.50.12780">
    <property type="entry name" value="N-terminal domain of ligase-like"/>
    <property type="match status" value="1"/>
</dbReference>
<dbReference type="PANTHER" id="PTHR36932:SF1">
    <property type="entry name" value="CAPSULAR POLYSACCHARIDE BIOSYNTHESIS PROTEIN"/>
    <property type="match status" value="1"/>
</dbReference>
<dbReference type="EMBL" id="CABVHO010000015">
    <property type="protein sequence ID" value="VVN55692.1"/>
    <property type="molecule type" value="Genomic_DNA"/>
</dbReference>
<evidence type="ECO:0008006" key="3">
    <source>
        <dbReference type="Google" id="ProtNLM"/>
    </source>
</evidence>
<dbReference type="Proteomes" id="UP000326437">
    <property type="component" value="Unassembled WGS sequence"/>
</dbReference>
<dbReference type="SUPFAM" id="SSF56801">
    <property type="entry name" value="Acetyl-CoA synthetase-like"/>
    <property type="match status" value="1"/>
</dbReference>
<accession>A0A5E6YNN9</accession>
<sequence length="419" mass="47240">MNFIYVWLMRAIDQARNTSVLKTYKTLSTNQYQSYNECQHALEQAKASYITNVLNQTKAFKNTTNINSVTPIDKKTIKKDLSLYLNPRAEALAIKRHTGGSTGEPFEYFTTPLAQSYLWAGIFLSWQAAGYRLGDRVAFIGGGSILGKKNIKKALFFRAQNIHTIDAFAEQTIDQQFCPTQILKIKPKFIYGYASSIAAAATAIINSGSSQHYSFVQGVITTAEILTDKMRNDIKIAFNCEVFNQYGSNDAGVSAYECETHSGMHIITDRCFLEVGDDNQLLATDLMNHSMAMVRYKFGDLGELSDIPCTCGRGYPLITSLKGRTNDTITLKNGRKVHASYFSFFLKTENTIDRYQIIKEDNQIEINIIGASPEAHARLQSNYLNKLRSELETESIFMVFDKPVETTNSNKFRFVIDRD</sequence>
<dbReference type="AlphaFoldDB" id="A0A5E6YNN9"/>
<dbReference type="InterPro" id="IPR053158">
    <property type="entry name" value="CapK_Type1_Caps_Biosynth"/>
</dbReference>
<dbReference type="PANTHER" id="PTHR36932">
    <property type="entry name" value="CAPSULAR POLYSACCHARIDE BIOSYNTHESIS PROTEIN"/>
    <property type="match status" value="1"/>
</dbReference>